<reference evidence="9 10" key="1">
    <citation type="journal article" date="2019" name="Int. J. Syst. Evol. Microbiol.">
        <title>The Global Catalogue of Microorganisms (GCM) 10K type strain sequencing project: providing services to taxonomists for standard genome sequencing and annotation.</title>
        <authorList>
            <consortium name="The Broad Institute Genomics Platform"/>
            <consortium name="The Broad Institute Genome Sequencing Center for Infectious Disease"/>
            <person name="Wu L."/>
            <person name="Ma J."/>
        </authorList>
    </citation>
    <scope>NUCLEOTIDE SEQUENCE [LARGE SCALE GENOMIC DNA]</scope>
    <source>
        <strain evidence="9 10">JCM 15478</strain>
    </source>
</reference>
<feature type="transmembrane region" description="Helical" evidence="7">
    <location>
        <begin position="73"/>
        <end position="92"/>
    </location>
</feature>
<dbReference type="PROSITE" id="PS50850">
    <property type="entry name" value="MFS"/>
    <property type="match status" value="1"/>
</dbReference>
<dbReference type="Gene3D" id="1.20.1250.20">
    <property type="entry name" value="MFS general substrate transporter like domains"/>
    <property type="match status" value="1"/>
</dbReference>
<keyword evidence="2" id="KW-1003">Cell membrane</keyword>
<evidence type="ECO:0000256" key="1">
    <source>
        <dbReference type="ARBA" id="ARBA00004651"/>
    </source>
</evidence>
<dbReference type="InterPro" id="IPR036259">
    <property type="entry name" value="MFS_trans_sf"/>
</dbReference>
<feature type="transmembrane region" description="Helical" evidence="7">
    <location>
        <begin position="301"/>
        <end position="321"/>
    </location>
</feature>
<name>A0ABN2VKE1_9ACTN</name>
<dbReference type="SUPFAM" id="SSF103473">
    <property type="entry name" value="MFS general substrate transporter"/>
    <property type="match status" value="1"/>
</dbReference>
<evidence type="ECO:0000256" key="3">
    <source>
        <dbReference type="ARBA" id="ARBA00022692"/>
    </source>
</evidence>
<gene>
    <name evidence="9" type="ORF">GCM10009801_03040</name>
</gene>
<evidence type="ECO:0000256" key="2">
    <source>
        <dbReference type="ARBA" id="ARBA00022475"/>
    </source>
</evidence>
<dbReference type="RefSeq" id="WP_344523105.1">
    <property type="nucleotide sequence ID" value="NZ_BAAAPE010000001.1"/>
</dbReference>
<sequence>MRGLPGWLYVLFLVLLAAGTDEFVIAGVLPEIGRDLGVSAGAAGQLVTAFAVVYGLGAPLLSLVTDRLPRRTVMVGGLLLFTVANALAALAPGYGVLVAARVLSAVGAAVVTSAAFAVAAEGAPEGRQGRYLSVVVAGITVALFTGVPVGAWLAGAYGWRSTFWLIAAVGAVAAGAVRLTAPDLPGGATAPLRERLAPLRSVPVVRLLGVTFVGAGGGLMFYSYLAPYVADVSGRTSDEAGPLVVGALFLVGVTGVAGALLGGRAVDAWGPHRTLRRSVGGHVLAMAAATVLAFLADGGGWAALVPLALVIAAWSVVGWSFNPPAQGVLMSIAPHAATTALALNISAMYLGTGVGGALGGLILKAGDGDVAWVPAAATVLLASSYVLARRVAKDARPGGRTVTGERSGTTGEGADSSGEAAYDAA</sequence>
<evidence type="ECO:0000259" key="8">
    <source>
        <dbReference type="PROSITE" id="PS50850"/>
    </source>
</evidence>
<dbReference type="InterPro" id="IPR011701">
    <property type="entry name" value="MFS"/>
</dbReference>
<dbReference type="PANTHER" id="PTHR43124:SF10">
    <property type="entry name" value="PURINE EFFLUX PUMP PBUE"/>
    <property type="match status" value="1"/>
</dbReference>
<feature type="transmembrane region" description="Helical" evidence="7">
    <location>
        <begin position="131"/>
        <end position="155"/>
    </location>
</feature>
<feature type="transmembrane region" description="Helical" evidence="7">
    <location>
        <begin position="278"/>
        <end position="295"/>
    </location>
</feature>
<accession>A0ABN2VKE1</accession>
<dbReference type="Pfam" id="PF07690">
    <property type="entry name" value="MFS_1"/>
    <property type="match status" value="1"/>
</dbReference>
<evidence type="ECO:0000256" key="6">
    <source>
        <dbReference type="SAM" id="MobiDB-lite"/>
    </source>
</evidence>
<feature type="transmembrane region" description="Helical" evidence="7">
    <location>
        <begin position="244"/>
        <end position="266"/>
    </location>
</feature>
<keyword evidence="4 7" id="KW-1133">Transmembrane helix</keyword>
<comment type="subcellular location">
    <subcellularLocation>
        <location evidence="1">Cell membrane</location>
        <topology evidence="1">Multi-pass membrane protein</topology>
    </subcellularLocation>
</comment>
<feature type="transmembrane region" description="Helical" evidence="7">
    <location>
        <begin position="161"/>
        <end position="181"/>
    </location>
</feature>
<evidence type="ECO:0000256" key="4">
    <source>
        <dbReference type="ARBA" id="ARBA00022989"/>
    </source>
</evidence>
<evidence type="ECO:0000256" key="7">
    <source>
        <dbReference type="SAM" id="Phobius"/>
    </source>
</evidence>
<feature type="transmembrane region" description="Helical" evidence="7">
    <location>
        <begin position="202"/>
        <end position="224"/>
    </location>
</feature>
<proteinExistence type="predicted"/>
<evidence type="ECO:0000313" key="10">
    <source>
        <dbReference type="Proteomes" id="UP001500016"/>
    </source>
</evidence>
<dbReference type="InterPro" id="IPR020846">
    <property type="entry name" value="MFS_dom"/>
</dbReference>
<dbReference type="EMBL" id="BAAAPE010000001">
    <property type="protein sequence ID" value="GAA2061017.1"/>
    <property type="molecule type" value="Genomic_DNA"/>
</dbReference>
<dbReference type="PANTHER" id="PTHR43124">
    <property type="entry name" value="PURINE EFFLUX PUMP PBUE"/>
    <property type="match status" value="1"/>
</dbReference>
<keyword evidence="10" id="KW-1185">Reference proteome</keyword>
<dbReference type="InterPro" id="IPR050189">
    <property type="entry name" value="MFS_Efflux_Transporters"/>
</dbReference>
<dbReference type="Proteomes" id="UP001500016">
    <property type="component" value="Unassembled WGS sequence"/>
</dbReference>
<feature type="transmembrane region" description="Helical" evidence="7">
    <location>
        <begin position="370"/>
        <end position="388"/>
    </location>
</feature>
<dbReference type="CDD" id="cd17324">
    <property type="entry name" value="MFS_NepI_like"/>
    <property type="match status" value="1"/>
</dbReference>
<feature type="transmembrane region" description="Helical" evidence="7">
    <location>
        <begin position="42"/>
        <end position="61"/>
    </location>
</feature>
<evidence type="ECO:0000313" key="9">
    <source>
        <dbReference type="EMBL" id="GAA2061017.1"/>
    </source>
</evidence>
<organism evidence="9 10">
    <name type="scientific">Streptomyces albiaxialis</name>
    <dbReference type="NCBI Taxonomy" id="329523"/>
    <lineage>
        <taxon>Bacteria</taxon>
        <taxon>Bacillati</taxon>
        <taxon>Actinomycetota</taxon>
        <taxon>Actinomycetes</taxon>
        <taxon>Kitasatosporales</taxon>
        <taxon>Streptomycetaceae</taxon>
        <taxon>Streptomyces</taxon>
    </lineage>
</organism>
<feature type="region of interest" description="Disordered" evidence="6">
    <location>
        <begin position="397"/>
        <end position="425"/>
    </location>
</feature>
<feature type="transmembrane region" description="Helical" evidence="7">
    <location>
        <begin position="98"/>
        <end position="119"/>
    </location>
</feature>
<comment type="caution">
    <text evidence="9">The sequence shown here is derived from an EMBL/GenBank/DDBJ whole genome shotgun (WGS) entry which is preliminary data.</text>
</comment>
<feature type="domain" description="Major facilitator superfamily (MFS) profile" evidence="8">
    <location>
        <begin position="7"/>
        <end position="393"/>
    </location>
</feature>
<keyword evidence="5 7" id="KW-0472">Membrane</keyword>
<evidence type="ECO:0000256" key="5">
    <source>
        <dbReference type="ARBA" id="ARBA00023136"/>
    </source>
</evidence>
<protein>
    <submittedName>
        <fullName evidence="9">MFS transporter</fullName>
    </submittedName>
</protein>
<keyword evidence="3 7" id="KW-0812">Transmembrane</keyword>